<evidence type="ECO:0000313" key="3">
    <source>
        <dbReference type="Proteomes" id="UP000245086"/>
    </source>
</evidence>
<proteinExistence type="predicted"/>
<protein>
    <recommendedName>
        <fullName evidence="4">DUF4169 domain-containing protein</fullName>
    </recommendedName>
</protein>
<feature type="region of interest" description="Disordered" evidence="1">
    <location>
        <begin position="28"/>
        <end position="60"/>
    </location>
</feature>
<evidence type="ECO:0000256" key="1">
    <source>
        <dbReference type="SAM" id="MobiDB-lite"/>
    </source>
</evidence>
<comment type="caution">
    <text evidence="2">The sequence shown here is derived from an EMBL/GenBank/DDBJ whole genome shotgun (WGS) entry which is preliminary data.</text>
</comment>
<dbReference type="RefSeq" id="WP_238164877.1">
    <property type="nucleotide sequence ID" value="NZ_BFBR01000003.1"/>
</dbReference>
<dbReference type="Proteomes" id="UP000245086">
    <property type="component" value="Unassembled WGS sequence"/>
</dbReference>
<accession>A0A2P2E8U2</accession>
<dbReference type="InterPro" id="IPR025227">
    <property type="entry name" value="DUF4169"/>
</dbReference>
<dbReference type="Pfam" id="PF13770">
    <property type="entry name" value="DUF4169"/>
    <property type="match status" value="1"/>
</dbReference>
<evidence type="ECO:0000313" key="2">
    <source>
        <dbReference type="EMBL" id="GBF57482.1"/>
    </source>
</evidence>
<keyword evidence="3" id="KW-1185">Reference proteome</keyword>
<sequence>MDLKLFWVYPTIMADIINLRQARKAKKRADHAAQGEANRLSFGRKKGERTATQKAKTQAKIHLDGHFLRPARDHESD</sequence>
<gene>
    <name evidence="2" type="ORF">PbB2_01149</name>
</gene>
<dbReference type="EMBL" id="BFBR01000003">
    <property type="protein sequence ID" value="GBF57482.1"/>
    <property type="molecule type" value="Genomic_DNA"/>
</dbReference>
<evidence type="ECO:0008006" key="4">
    <source>
        <dbReference type="Google" id="ProtNLM"/>
    </source>
</evidence>
<name>A0A2P2E8U2_9PROT</name>
<dbReference type="AlphaFoldDB" id="A0A2P2E8U2"/>
<reference evidence="2 3" key="1">
    <citation type="journal article" date="2018" name="Genome Announc.">
        <title>Draft Genome Sequence of "Candidatus Phycosocius bacilliformis," an Alphaproteobacterial Ectosymbiont of the Hydrocarbon-Producing Green Alga Botryococcus braunii.</title>
        <authorList>
            <person name="Tanabe Y."/>
            <person name="Yamaguchi H."/>
            <person name="Watanabe M.M."/>
        </authorList>
    </citation>
    <scope>NUCLEOTIDE SEQUENCE [LARGE SCALE GENOMIC DNA]</scope>
    <source>
        <strain evidence="2 3">BOTRYCO-2</strain>
    </source>
</reference>
<organism evidence="2 3">
    <name type="scientific">Candidatus Phycosocius bacilliformis</name>
    <dbReference type="NCBI Taxonomy" id="1445552"/>
    <lineage>
        <taxon>Bacteria</taxon>
        <taxon>Pseudomonadati</taxon>
        <taxon>Pseudomonadota</taxon>
        <taxon>Alphaproteobacteria</taxon>
        <taxon>Caulobacterales</taxon>
        <taxon>Caulobacterales incertae sedis</taxon>
        <taxon>Candidatus Phycosocius</taxon>
    </lineage>
</organism>